<protein>
    <recommendedName>
        <fullName evidence="4">Zinc finger CCCH domain-containing protein</fullName>
    </recommendedName>
</protein>
<comment type="caution">
    <text evidence="2">The sequence shown here is derived from an EMBL/GenBank/DDBJ whole genome shotgun (WGS) entry which is preliminary data.</text>
</comment>
<feature type="region of interest" description="Disordered" evidence="1">
    <location>
        <begin position="129"/>
        <end position="163"/>
    </location>
</feature>
<organism evidence="2 3">
    <name type="scientific">Candidatus Collierbacteria bacterium RIFOXYA2_FULL_46_10</name>
    <dbReference type="NCBI Taxonomy" id="1817726"/>
    <lineage>
        <taxon>Bacteria</taxon>
        <taxon>Candidatus Collieribacteriota</taxon>
    </lineage>
</organism>
<evidence type="ECO:0000313" key="3">
    <source>
        <dbReference type="Proteomes" id="UP000176191"/>
    </source>
</evidence>
<proteinExistence type="predicted"/>
<feature type="compositionally biased region" description="Acidic residues" evidence="1">
    <location>
        <begin position="133"/>
        <end position="152"/>
    </location>
</feature>
<feature type="compositionally biased region" description="Basic and acidic residues" evidence="1">
    <location>
        <begin position="76"/>
        <end position="92"/>
    </location>
</feature>
<accession>A0A1F5F6R6</accession>
<evidence type="ECO:0000313" key="2">
    <source>
        <dbReference type="EMBL" id="OGD75328.1"/>
    </source>
</evidence>
<evidence type="ECO:0000256" key="1">
    <source>
        <dbReference type="SAM" id="MobiDB-lite"/>
    </source>
</evidence>
<dbReference type="EMBL" id="MFAK01000009">
    <property type="protein sequence ID" value="OGD75328.1"/>
    <property type="molecule type" value="Genomic_DNA"/>
</dbReference>
<feature type="compositionally biased region" description="Basic and acidic residues" evidence="1">
    <location>
        <begin position="59"/>
        <end position="69"/>
    </location>
</feature>
<dbReference type="AlphaFoldDB" id="A0A1F5F6R6"/>
<evidence type="ECO:0008006" key="4">
    <source>
        <dbReference type="Google" id="ProtNLM"/>
    </source>
</evidence>
<sequence length="289" mass="32335">MRRKKAAFIFPLIGIVGAITLFGLVQAQSMNSTPTNDFWATSEKKNPILGEEDETQIQETEREQEEIKNTIEQQGEEQKQAEEEQKETEIETVDGQKIKTKIEDDGVTKVEIEQDDLKIKYEVRNGVMTAQTEENEEDEFEEETEDEQEDATESGISIETDSDRRTIRSNQIQATTRFPLSIDIETNQLMITTPKGTKIVAVLPDQAVQNLLATGIVSSVNQTGTDDGGVEIIIQEDEPVYEIKGEKEYHLLAFIPINQPVTAIVSAETGEVITTQQSFVAKLVDLLSP</sequence>
<feature type="region of interest" description="Disordered" evidence="1">
    <location>
        <begin position="32"/>
        <end position="92"/>
    </location>
</feature>
<gene>
    <name evidence="2" type="ORF">A2228_03940</name>
</gene>
<name>A0A1F5F6R6_9BACT</name>
<dbReference type="Proteomes" id="UP000176191">
    <property type="component" value="Unassembled WGS sequence"/>
</dbReference>
<reference evidence="2 3" key="1">
    <citation type="journal article" date="2016" name="Nat. Commun.">
        <title>Thousands of microbial genomes shed light on interconnected biogeochemical processes in an aquifer system.</title>
        <authorList>
            <person name="Anantharaman K."/>
            <person name="Brown C.T."/>
            <person name="Hug L.A."/>
            <person name="Sharon I."/>
            <person name="Castelle C.J."/>
            <person name="Probst A.J."/>
            <person name="Thomas B.C."/>
            <person name="Singh A."/>
            <person name="Wilkins M.J."/>
            <person name="Karaoz U."/>
            <person name="Brodie E.L."/>
            <person name="Williams K.H."/>
            <person name="Hubbard S.S."/>
            <person name="Banfield J.F."/>
        </authorList>
    </citation>
    <scope>NUCLEOTIDE SEQUENCE [LARGE SCALE GENOMIC DNA]</scope>
</reference>